<accession>A0A422R1D9</accession>
<dbReference type="RefSeq" id="WP_106689593.1">
    <property type="nucleotide sequence ID" value="NZ_PXNQ02000001.1"/>
</dbReference>
<evidence type="ECO:0000313" key="2">
    <source>
        <dbReference type="Proteomes" id="UP000238137"/>
    </source>
</evidence>
<dbReference type="EMBL" id="PXNQ02000001">
    <property type="protein sequence ID" value="RNF36068.1"/>
    <property type="molecule type" value="Genomic_DNA"/>
</dbReference>
<comment type="caution">
    <text evidence="1">The sequence shown here is derived from an EMBL/GenBank/DDBJ whole genome shotgun (WGS) entry which is preliminary data.</text>
</comment>
<gene>
    <name evidence="1" type="ORF">A7A09_001285</name>
</gene>
<reference evidence="1" key="1">
    <citation type="submission" date="2018-05" db="EMBL/GenBank/DDBJ databases">
        <title>Reclassification of Methylarcula marina and Methylarcula terricola as Paracoccus methylarcula sp.nov., comb.nov. and Paracoccus terricola comb.nov.</title>
        <authorList>
            <person name="Shmareva M.N."/>
            <person name="Doronina N.V."/>
            <person name="Vasilenko O.V."/>
            <person name="Tarlachkov S.V."/>
            <person name="Trotsenko Y.A."/>
        </authorList>
    </citation>
    <scope>NUCLEOTIDE SEQUENCE [LARGE SCALE GENOMIC DNA]</scope>
    <source>
        <strain evidence="1">VKM B-2159</strain>
    </source>
</reference>
<organism evidence="1 2">
    <name type="scientific">Paracoccus methylarcula</name>
    <dbReference type="NCBI Taxonomy" id="72022"/>
    <lineage>
        <taxon>Bacteria</taxon>
        <taxon>Pseudomonadati</taxon>
        <taxon>Pseudomonadota</taxon>
        <taxon>Alphaproteobacteria</taxon>
        <taxon>Rhodobacterales</taxon>
        <taxon>Paracoccaceae</taxon>
        <taxon>Paracoccus</taxon>
    </lineage>
</organism>
<proteinExistence type="predicted"/>
<keyword evidence="2" id="KW-1185">Reference proteome</keyword>
<dbReference type="AlphaFoldDB" id="A0A422R1D9"/>
<evidence type="ECO:0000313" key="1">
    <source>
        <dbReference type="EMBL" id="RNF36068.1"/>
    </source>
</evidence>
<name>A0A422R1D9_9RHOB</name>
<sequence length="126" mass="14609">MAKREVFEIALDIEDDDFLALIVDPVFGNPVFPEFADAYQLDTHRYLRDLHTGGNAARWPNHGEIEVKRRERVEWWSTDDRGFIIHDLTIPHVGIEQILRGLPRDQAALRCFAQGDRIPDDRQCAK</sequence>
<protein>
    <submittedName>
        <fullName evidence="1">Uncharacterized protein</fullName>
    </submittedName>
</protein>
<dbReference type="Proteomes" id="UP000238137">
    <property type="component" value="Unassembled WGS sequence"/>
</dbReference>